<gene>
    <name evidence="1" type="ORF">R4I43_11340</name>
</gene>
<dbReference type="EMBL" id="JAWLNX010000006">
    <property type="protein sequence ID" value="MEB3367999.1"/>
    <property type="molecule type" value="Genomic_DNA"/>
</dbReference>
<reference evidence="1 2" key="1">
    <citation type="submission" date="2023-10" db="EMBL/GenBank/DDBJ databases">
        <title>Saccharopolyspora sp. nov., isolated from mangrove soil.</title>
        <authorList>
            <person name="Lu Y."/>
            <person name="Liu W."/>
        </authorList>
    </citation>
    <scope>NUCLEOTIDE SEQUENCE [LARGE SCALE GENOMIC DNA]</scope>
    <source>
        <strain evidence="1 2">S2-29</strain>
    </source>
</reference>
<organism evidence="1 2">
    <name type="scientific">Saccharopolyspora mangrovi</name>
    <dbReference type="NCBI Taxonomy" id="3082379"/>
    <lineage>
        <taxon>Bacteria</taxon>
        <taxon>Bacillati</taxon>
        <taxon>Actinomycetota</taxon>
        <taxon>Actinomycetes</taxon>
        <taxon>Pseudonocardiales</taxon>
        <taxon>Pseudonocardiaceae</taxon>
        <taxon>Saccharopolyspora</taxon>
    </lineage>
</organism>
<keyword evidence="2" id="KW-1185">Reference proteome</keyword>
<comment type="caution">
    <text evidence="1">The sequence shown here is derived from an EMBL/GenBank/DDBJ whole genome shotgun (WGS) entry which is preliminary data.</text>
</comment>
<dbReference type="SUPFAM" id="SSF82185">
    <property type="entry name" value="Histone H3 K4-specific methyltransferase SET7/9 N-terminal domain"/>
    <property type="match status" value="1"/>
</dbReference>
<name>A0ABU6A919_9PSEU</name>
<accession>A0ABU6A919</accession>
<sequence length="112" mass="12320">MNEDELDSEPYGPVLYDGERFAGDAVDLLTDGTMVSLTTYANGLQDGPDKEWYNDGSIRSEGEFHQGLPVGAHRTWDSDGNPIREIEFGDGGRIVRHRGFDANGNVTWEDAG</sequence>
<evidence type="ECO:0000313" key="2">
    <source>
        <dbReference type="Proteomes" id="UP001327093"/>
    </source>
</evidence>
<proteinExistence type="predicted"/>
<protein>
    <recommendedName>
        <fullName evidence="3">MORN repeat protein</fullName>
    </recommendedName>
</protein>
<evidence type="ECO:0008006" key="3">
    <source>
        <dbReference type="Google" id="ProtNLM"/>
    </source>
</evidence>
<evidence type="ECO:0000313" key="1">
    <source>
        <dbReference type="EMBL" id="MEB3367999.1"/>
    </source>
</evidence>
<dbReference type="Proteomes" id="UP001327093">
    <property type="component" value="Unassembled WGS sequence"/>
</dbReference>
<dbReference type="Gene3D" id="2.20.110.10">
    <property type="entry name" value="Histone H3 K4-specific methyltransferase SET7/9 N-terminal domain"/>
    <property type="match status" value="1"/>
</dbReference>
<dbReference type="RefSeq" id="WP_324265534.1">
    <property type="nucleotide sequence ID" value="NZ_JAWLNX010000006.1"/>
</dbReference>